<name>A0A0A8XT47_ARUDO</name>
<reference evidence="1" key="1">
    <citation type="submission" date="2014-09" db="EMBL/GenBank/DDBJ databases">
        <authorList>
            <person name="Magalhaes I.L.F."/>
            <person name="Oliveira U."/>
            <person name="Santos F.R."/>
            <person name="Vidigal T.H.D.A."/>
            <person name="Brescovit A.D."/>
            <person name="Santos A.J."/>
        </authorList>
    </citation>
    <scope>NUCLEOTIDE SEQUENCE</scope>
    <source>
        <tissue evidence="1">Shoot tissue taken approximately 20 cm above the soil surface</tissue>
    </source>
</reference>
<sequence>MLVVNPLMVCVGTAATWPSNLTFGLWLVGLRWLVVAYLM</sequence>
<accession>A0A0A8XT47</accession>
<organism evidence="1">
    <name type="scientific">Arundo donax</name>
    <name type="common">Giant reed</name>
    <name type="synonym">Donax arundinaceus</name>
    <dbReference type="NCBI Taxonomy" id="35708"/>
    <lineage>
        <taxon>Eukaryota</taxon>
        <taxon>Viridiplantae</taxon>
        <taxon>Streptophyta</taxon>
        <taxon>Embryophyta</taxon>
        <taxon>Tracheophyta</taxon>
        <taxon>Spermatophyta</taxon>
        <taxon>Magnoliopsida</taxon>
        <taxon>Liliopsida</taxon>
        <taxon>Poales</taxon>
        <taxon>Poaceae</taxon>
        <taxon>PACMAD clade</taxon>
        <taxon>Arundinoideae</taxon>
        <taxon>Arundineae</taxon>
        <taxon>Arundo</taxon>
    </lineage>
</organism>
<dbReference type="EMBL" id="GBRH01281947">
    <property type="protein sequence ID" value="JAD15948.1"/>
    <property type="molecule type" value="Transcribed_RNA"/>
</dbReference>
<reference evidence="1" key="2">
    <citation type="journal article" date="2015" name="Data Brief">
        <title>Shoot transcriptome of the giant reed, Arundo donax.</title>
        <authorList>
            <person name="Barrero R.A."/>
            <person name="Guerrero F.D."/>
            <person name="Moolhuijzen P."/>
            <person name="Goolsby J.A."/>
            <person name="Tidwell J."/>
            <person name="Bellgard S.E."/>
            <person name="Bellgard M.I."/>
        </authorList>
    </citation>
    <scope>NUCLEOTIDE SEQUENCE</scope>
    <source>
        <tissue evidence="1">Shoot tissue taken approximately 20 cm above the soil surface</tissue>
    </source>
</reference>
<protein>
    <submittedName>
        <fullName evidence="1">Uncharacterized protein</fullName>
    </submittedName>
</protein>
<proteinExistence type="predicted"/>
<evidence type="ECO:0000313" key="1">
    <source>
        <dbReference type="EMBL" id="JAD15948.1"/>
    </source>
</evidence>
<dbReference type="AlphaFoldDB" id="A0A0A8XT47"/>